<accession>A0ABP6L9R6</accession>
<proteinExistence type="predicted"/>
<evidence type="ECO:0000313" key="2">
    <source>
        <dbReference type="Proteomes" id="UP001501532"/>
    </source>
</evidence>
<reference evidence="2" key="1">
    <citation type="journal article" date="2019" name="Int. J. Syst. Evol. Microbiol.">
        <title>The Global Catalogue of Microorganisms (GCM) 10K type strain sequencing project: providing services to taxonomists for standard genome sequencing and annotation.</title>
        <authorList>
            <consortium name="The Broad Institute Genomics Platform"/>
            <consortium name="The Broad Institute Genome Sequencing Center for Infectious Disease"/>
            <person name="Wu L."/>
            <person name="Ma J."/>
        </authorList>
    </citation>
    <scope>NUCLEOTIDE SEQUENCE [LARGE SCALE GENOMIC DNA]</scope>
    <source>
        <strain evidence="2">JCM 9091</strain>
    </source>
</reference>
<sequence>MTRDQIIAAYNAKLSRIQASRTYSDHAKKVMAAKAYTEAQGAMDKLRQQEVDAIEGRREALQRKMFGRDNVADAQTVIARRDANDRAAKLDNPRLAAEQLQTALREGDTTMAQAIAQRANEWGWSDVLGTYADTRPGFREAAEEYNSLPQTSGSDWSVHHSFAHVAPLPSILGNANMAQVLGYAEQSLDEPGSPLPVGGDAA</sequence>
<gene>
    <name evidence="1" type="ORF">GCM10010448_19340</name>
</gene>
<keyword evidence="2" id="KW-1185">Reference proteome</keyword>
<comment type="caution">
    <text evidence="1">The sequence shown here is derived from an EMBL/GenBank/DDBJ whole genome shotgun (WGS) entry which is preliminary data.</text>
</comment>
<dbReference type="RefSeq" id="WP_234512986.1">
    <property type="nucleotide sequence ID" value="NZ_BAAAUF010000013.1"/>
</dbReference>
<dbReference type="Proteomes" id="UP001501532">
    <property type="component" value="Unassembled WGS sequence"/>
</dbReference>
<protein>
    <submittedName>
        <fullName evidence="1">Uncharacterized protein</fullName>
    </submittedName>
</protein>
<organism evidence="1 2">
    <name type="scientific">Streptomyces glomeratus</name>
    <dbReference type="NCBI Taxonomy" id="284452"/>
    <lineage>
        <taxon>Bacteria</taxon>
        <taxon>Bacillati</taxon>
        <taxon>Actinomycetota</taxon>
        <taxon>Actinomycetes</taxon>
        <taxon>Kitasatosporales</taxon>
        <taxon>Streptomycetaceae</taxon>
        <taxon>Streptomyces</taxon>
    </lineage>
</organism>
<dbReference type="EMBL" id="BAAAUF010000013">
    <property type="protein sequence ID" value="GAA3037050.1"/>
    <property type="molecule type" value="Genomic_DNA"/>
</dbReference>
<name>A0ABP6L9R6_9ACTN</name>
<evidence type="ECO:0000313" key="1">
    <source>
        <dbReference type="EMBL" id="GAA3037050.1"/>
    </source>
</evidence>